<sequence>MSPGLIIVTFPIPYILSPQYHPIQDLAKEHLIPIVNPEIEETDMVNDPDYDPDEEHDLDNYMWYGDGASGNCSDQERYNNGEIN</sequence>
<proteinExistence type="predicted"/>
<feature type="non-terminal residue" evidence="1">
    <location>
        <position position="84"/>
    </location>
</feature>
<dbReference type="Proteomes" id="UP000789901">
    <property type="component" value="Unassembled WGS sequence"/>
</dbReference>
<dbReference type="EMBL" id="CAJVQB010054076">
    <property type="protein sequence ID" value="CAG8836648.1"/>
    <property type="molecule type" value="Genomic_DNA"/>
</dbReference>
<name>A0ABN7WNL2_GIGMA</name>
<evidence type="ECO:0000313" key="1">
    <source>
        <dbReference type="EMBL" id="CAG8836648.1"/>
    </source>
</evidence>
<keyword evidence="2" id="KW-1185">Reference proteome</keyword>
<evidence type="ECO:0000313" key="2">
    <source>
        <dbReference type="Proteomes" id="UP000789901"/>
    </source>
</evidence>
<organism evidence="1 2">
    <name type="scientific">Gigaspora margarita</name>
    <dbReference type="NCBI Taxonomy" id="4874"/>
    <lineage>
        <taxon>Eukaryota</taxon>
        <taxon>Fungi</taxon>
        <taxon>Fungi incertae sedis</taxon>
        <taxon>Mucoromycota</taxon>
        <taxon>Glomeromycotina</taxon>
        <taxon>Glomeromycetes</taxon>
        <taxon>Diversisporales</taxon>
        <taxon>Gigasporaceae</taxon>
        <taxon>Gigaspora</taxon>
    </lineage>
</organism>
<comment type="caution">
    <text evidence="1">The sequence shown here is derived from an EMBL/GenBank/DDBJ whole genome shotgun (WGS) entry which is preliminary data.</text>
</comment>
<gene>
    <name evidence="1" type="ORF">GMARGA_LOCUS33138</name>
</gene>
<reference evidence="1 2" key="1">
    <citation type="submission" date="2021-06" db="EMBL/GenBank/DDBJ databases">
        <authorList>
            <person name="Kallberg Y."/>
            <person name="Tangrot J."/>
            <person name="Rosling A."/>
        </authorList>
    </citation>
    <scope>NUCLEOTIDE SEQUENCE [LARGE SCALE GENOMIC DNA]</scope>
    <source>
        <strain evidence="1 2">120-4 pot B 10/14</strain>
    </source>
</reference>
<accession>A0ABN7WNL2</accession>
<protein>
    <submittedName>
        <fullName evidence="1">33459_t:CDS:1</fullName>
    </submittedName>
</protein>